<keyword evidence="5" id="KW-1185">Reference proteome</keyword>
<name>A0A292PL20_9PEZI</name>
<dbReference type="SUPFAM" id="SSF48403">
    <property type="entry name" value="Ankyrin repeat"/>
    <property type="match status" value="1"/>
</dbReference>
<organism evidence="4 5">
    <name type="scientific">Tuber aestivum</name>
    <name type="common">summer truffle</name>
    <dbReference type="NCBI Taxonomy" id="59557"/>
    <lineage>
        <taxon>Eukaryota</taxon>
        <taxon>Fungi</taxon>
        <taxon>Dikarya</taxon>
        <taxon>Ascomycota</taxon>
        <taxon>Pezizomycotina</taxon>
        <taxon>Pezizomycetes</taxon>
        <taxon>Pezizales</taxon>
        <taxon>Tuberaceae</taxon>
        <taxon>Tuber</taxon>
    </lineage>
</organism>
<dbReference type="Proteomes" id="UP001412239">
    <property type="component" value="Unassembled WGS sequence"/>
</dbReference>
<feature type="repeat" description="ANK" evidence="3">
    <location>
        <begin position="103"/>
        <end position="135"/>
    </location>
</feature>
<dbReference type="Gene3D" id="1.25.40.20">
    <property type="entry name" value="Ankyrin repeat-containing domain"/>
    <property type="match status" value="2"/>
</dbReference>
<reference evidence="4" key="1">
    <citation type="submission" date="2015-10" db="EMBL/GenBank/DDBJ databases">
        <authorList>
            <person name="Regsiter A."/>
            <person name="william w."/>
        </authorList>
    </citation>
    <scope>NUCLEOTIDE SEQUENCE</scope>
    <source>
        <strain evidence="4">Montdore</strain>
    </source>
</reference>
<dbReference type="PANTHER" id="PTHR24198">
    <property type="entry name" value="ANKYRIN REPEAT AND PROTEIN KINASE DOMAIN-CONTAINING PROTEIN"/>
    <property type="match status" value="1"/>
</dbReference>
<keyword evidence="2 3" id="KW-0040">ANK repeat</keyword>
<evidence type="ECO:0000256" key="3">
    <source>
        <dbReference type="PROSITE-ProRule" id="PRU00023"/>
    </source>
</evidence>
<sequence length="226" mass="24490">MSIWLITADAQHYISQLSMGLLEHDTIEVNLADNDGRTPLDLATRGNRLKIARLLLERPDINLNLTDNSGGTVLHQAAQIGAVGITALLIAREDIDADSVDGLGRTPLHWAARTKHHTILRYLLPVTHDVSQGDIWGSTLLHAAIDDDDPSLETVRTLLADDRIVIDAADTEGDTALHIAVRHGHKDIVVELLHSGAITSCYNQKGHVPLVEAIEAGSTVMAELLL</sequence>
<evidence type="ECO:0000256" key="1">
    <source>
        <dbReference type="ARBA" id="ARBA00022737"/>
    </source>
</evidence>
<protein>
    <submittedName>
        <fullName evidence="4">Uncharacterized protein</fullName>
    </submittedName>
</protein>
<dbReference type="AlphaFoldDB" id="A0A292PL20"/>
<dbReference type="SMART" id="SM00248">
    <property type="entry name" value="ANK"/>
    <property type="match status" value="5"/>
</dbReference>
<dbReference type="Pfam" id="PF13637">
    <property type="entry name" value="Ank_4"/>
    <property type="match status" value="1"/>
</dbReference>
<feature type="repeat" description="ANK" evidence="3">
    <location>
        <begin position="35"/>
        <end position="58"/>
    </location>
</feature>
<keyword evidence="1" id="KW-0677">Repeat</keyword>
<dbReference type="PANTHER" id="PTHR24198:SF165">
    <property type="entry name" value="ANKYRIN REPEAT-CONTAINING PROTEIN-RELATED"/>
    <property type="match status" value="1"/>
</dbReference>
<evidence type="ECO:0000313" key="5">
    <source>
        <dbReference type="Proteomes" id="UP001412239"/>
    </source>
</evidence>
<dbReference type="InterPro" id="IPR002110">
    <property type="entry name" value="Ankyrin_rpt"/>
</dbReference>
<dbReference type="PROSITE" id="PS50297">
    <property type="entry name" value="ANK_REP_REGION"/>
    <property type="match status" value="3"/>
</dbReference>
<gene>
    <name evidence="4" type="ORF">GSTUAT00008744001</name>
</gene>
<evidence type="ECO:0000256" key="2">
    <source>
        <dbReference type="ARBA" id="ARBA00023043"/>
    </source>
</evidence>
<dbReference type="PROSITE" id="PS50088">
    <property type="entry name" value="ANK_REPEAT"/>
    <property type="match status" value="3"/>
</dbReference>
<accession>A0A292PL20</accession>
<dbReference type="Pfam" id="PF12796">
    <property type="entry name" value="Ank_2"/>
    <property type="match status" value="1"/>
</dbReference>
<dbReference type="InterPro" id="IPR036770">
    <property type="entry name" value="Ankyrin_rpt-contain_sf"/>
</dbReference>
<dbReference type="EMBL" id="LN891237">
    <property type="protein sequence ID" value="CUS07183.1"/>
    <property type="molecule type" value="Genomic_DNA"/>
</dbReference>
<evidence type="ECO:0000313" key="4">
    <source>
        <dbReference type="EMBL" id="CUS07183.1"/>
    </source>
</evidence>
<feature type="repeat" description="ANK" evidence="3">
    <location>
        <begin position="172"/>
        <end position="204"/>
    </location>
</feature>
<feature type="non-terminal residue" evidence="4">
    <location>
        <position position="226"/>
    </location>
</feature>
<proteinExistence type="predicted"/>